<feature type="signal peptide" evidence="2">
    <location>
        <begin position="1"/>
        <end position="21"/>
    </location>
</feature>
<reference evidence="3 4" key="1">
    <citation type="submission" date="2023-11" db="EMBL/GenBank/DDBJ databases">
        <title>MicrobeMod: A computational toolkit for identifying prokaryotic methylation and restriction-modification with nanopore sequencing.</title>
        <authorList>
            <person name="Crits-Christoph A."/>
            <person name="Kang S.C."/>
            <person name="Lee H."/>
            <person name="Ostrov N."/>
        </authorList>
    </citation>
    <scope>NUCLEOTIDE SEQUENCE [LARGE SCALE GENOMIC DNA]</scope>
    <source>
        <strain evidence="3 4">ATCC 14820</strain>
    </source>
</reference>
<keyword evidence="2" id="KW-0732">Signal</keyword>
<comment type="caution">
    <text evidence="3">The sequence shown here is derived from an EMBL/GenBank/DDBJ whole genome shotgun (WGS) entry which is preliminary data.</text>
</comment>
<keyword evidence="4" id="KW-1185">Reference proteome</keyword>
<sequence>MLVRSASMIAAIALVASPVLAQTSAEGTSSTPTPTAKPGKPPKPRKICRSEPTTTSRVRASICKTAEEWERDAAGSEHMAGVLGR</sequence>
<dbReference type="EMBL" id="JAWXXV010000001">
    <property type="protein sequence ID" value="MDX5982742.1"/>
    <property type="molecule type" value="Genomic_DNA"/>
</dbReference>
<organism evidence="3 4">
    <name type="scientific">Sphingomonas echinoides</name>
    <dbReference type="NCBI Taxonomy" id="59803"/>
    <lineage>
        <taxon>Bacteria</taxon>
        <taxon>Pseudomonadati</taxon>
        <taxon>Pseudomonadota</taxon>
        <taxon>Alphaproteobacteria</taxon>
        <taxon>Sphingomonadales</taxon>
        <taxon>Sphingomonadaceae</taxon>
        <taxon>Sphingomonas</taxon>
    </lineage>
</organism>
<evidence type="ECO:0008006" key="5">
    <source>
        <dbReference type="Google" id="ProtNLM"/>
    </source>
</evidence>
<name>A0ABU4PFW3_9SPHN</name>
<feature type="chain" id="PRO_5046511506" description="Secreted protein" evidence="2">
    <location>
        <begin position="22"/>
        <end position="85"/>
    </location>
</feature>
<evidence type="ECO:0000313" key="4">
    <source>
        <dbReference type="Proteomes" id="UP001279660"/>
    </source>
</evidence>
<feature type="region of interest" description="Disordered" evidence="1">
    <location>
        <begin position="20"/>
        <end position="59"/>
    </location>
</feature>
<evidence type="ECO:0000256" key="1">
    <source>
        <dbReference type="SAM" id="MobiDB-lite"/>
    </source>
</evidence>
<proteinExistence type="predicted"/>
<protein>
    <recommendedName>
        <fullName evidence="5">Secreted protein</fullName>
    </recommendedName>
</protein>
<evidence type="ECO:0000256" key="2">
    <source>
        <dbReference type="SAM" id="SignalP"/>
    </source>
</evidence>
<evidence type="ECO:0000313" key="3">
    <source>
        <dbReference type="EMBL" id="MDX5982742.1"/>
    </source>
</evidence>
<accession>A0ABU4PFW3</accession>
<dbReference type="Proteomes" id="UP001279660">
    <property type="component" value="Unassembled WGS sequence"/>
</dbReference>
<dbReference type="RefSeq" id="WP_154651323.1">
    <property type="nucleotide sequence ID" value="NZ_JAWXXV010000001.1"/>
</dbReference>
<feature type="compositionally biased region" description="Low complexity" evidence="1">
    <location>
        <begin position="27"/>
        <end position="38"/>
    </location>
</feature>
<gene>
    <name evidence="3" type="ORF">SIL82_00600</name>
</gene>